<comment type="caution">
    <text evidence="1">The sequence shown here is derived from an EMBL/GenBank/DDBJ whole genome shotgun (WGS) entry which is preliminary data.</text>
</comment>
<evidence type="ECO:0000313" key="1">
    <source>
        <dbReference type="EMBL" id="MFB9733462.1"/>
    </source>
</evidence>
<reference evidence="1 2" key="1">
    <citation type="submission" date="2024-09" db="EMBL/GenBank/DDBJ databases">
        <authorList>
            <person name="Sun Q."/>
            <person name="Mori K."/>
        </authorList>
    </citation>
    <scope>NUCLEOTIDE SEQUENCE [LARGE SCALE GENOMIC DNA]</scope>
    <source>
        <strain evidence="1 2">JCM 12763</strain>
    </source>
</reference>
<gene>
    <name evidence="1" type="ORF">ACFFN0_15545</name>
</gene>
<dbReference type="RefSeq" id="WP_141339273.1">
    <property type="nucleotide sequence ID" value="NZ_JBHMAX010000036.1"/>
</dbReference>
<name>A0ABV5V6L9_9MICO</name>
<dbReference type="Proteomes" id="UP001589613">
    <property type="component" value="Unassembled WGS sequence"/>
</dbReference>
<accession>A0ABV5V6L9</accession>
<evidence type="ECO:0008006" key="3">
    <source>
        <dbReference type="Google" id="ProtNLM"/>
    </source>
</evidence>
<proteinExistence type="predicted"/>
<evidence type="ECO:0000313" key="2">
    <source>
        <dbReference type="Proteomes" id="UP001589613"/>
    </source>
</evidence>
<organism evidence="1 2">
    <name type="scientific">Ornithinimicrobium kibberense</name>
    <dbReference type="NCBI Taxonomy" id="282060"/>
    <lineage>
        <taxon>Bacteria</taxon>
        <taxon>Bacillati</taxon>
        <taxon>Actinomycetota</taxon>
        <taxon>Actinomycetes</taxon>
        <taxon>Micrococcales</taxon>
        <taxon>Ornithinimicrobiaceae</taxon>
        <taxon>Ornithinimicrobium</taxon>
    </lineage>
</organism>
<keyword evidence="2" id="KW-1185">Reference proteome</keyword>
<sequence length="71" mass="7636">MSTDDVPPQQRALELVADAATNLEQARALLVARASVAIAADLDLKIVAKTAGLDPATLRRWLIARERETPS</sequence>
<protein>
    <recommendedName>
        <fullName evidence="3">Homeodomain-like domain-containing protein</fullName>
    </recommendedName>
</protein>
<dbReference type="EMBL" id="JBHMAX010000036">
    <property type="protein sequence ID" value="MFB9733462.1"/>
    <property type="molecule type" value="Genomic_DNA"/>
</dbReference>